<dbReference type="FunFam" id="1.25.40.20:FF:000159">
    <property type="entry name" value="probable ATP-dependent RNA helicase YTHDC2"/>
    <property type="match status" value="1"/>
</dbReference>
<dbReference type="CDD" id="cd18791">
    <property type="entry name" value="SF2_C_RHA"/>
    <property type="match status" value="1"/>
</dbReference>
<dbReference type="SUPFAM" id="SSF82708">
    <property type="entry name" value="R3H domain"/>
    <property type="match status" value="1"/>
</dbReference>
<dbReference type="GO" id="GO:0003723">
    <property type="term" value="F:RNA binding"/>
    <property type="evidence" value="ECO:0007669"/>
    <property type="project" value="InterPro"/>
</dbReference>
<dbReference type="AlphaFoldDB" id="A0A8X7XF06"/>
<keyword evidence="5" id="KW-0040">ANK repeat</keyword>
<comment type="catalytic activity">
    <reaction evidence="4">
        <text>ATP + H2O = ADP + phosphate + H(+)</text>
        <dbReference type="Rhea" id="RHEA:13065"/>
        <dbReference type="ChEBI" id="CHEBI:15377"/>
        <dbReference type="ChEBI" id="CHEBI:15378"/>
        <dbReference type="ChEBI" id="CHEBI:30616"/>
        <dbReference type="ChEBI" id="CHEBI:43474"/>
        <dbReference type="ChEBI" id="CHEBI:456216"/>
        <dbReference type="EC" id="3.6.4.13"/>
    </reaction>
</comment>
<dbReference type="SUPFAM" id="SSF48403">
    <property type="entry name" value="Ankyrin repeat"/>
    <property type="match status" value="1"/>
</dbReference>
<dbReference type="SMART" id="SM00847">
    <property type="entry name" value="HA2"/>
    <property type="match status" value="1"/>
</dbReference>
<feature type="domain" description="Helicase C-terminal" evidence="8">
    <location>
        <begin position="379"/>
        <end position="558"/>
    </location>
</feature>
<reference evidence="9 10" key="1">
    <citation type="journal article" date="2021" name="Cell">
        <title>Tracing the genetic footprints of vertebrate landing in non-teleost ray-finned fishes.</title>
        <authorList>
            <person name="Bi X."/>
            <person name="Wang K."/>
            <person name="Yang L."/>
            <person name="Pan H."/>
            <person name="Jiang H."/>
            <person name="Wei Q."/>
            <person name="Fang M."/>
            <person name="Yu H."/>
            <person name="Zhu C."/>
            <person name="Cai Y."/>
            <person name="He Y."/>
            <person name="Gan X."/>
            <person name="Zeng H."/>
            <person name="Yu D."/>
            <person name="Zhu Y."/>
            <person name="Jiang H."/>
            <person name="Qiu Q."/>
            <person name="Yang H."/>
            <person name="Zhang Y.E."/>
            <person name="Wang W."/>
            <person name="Zhu M."/>
            <person name="He S."/>
            <person name="Zhang G."/>
        </authorList>
    </citation>
    <scope>NUCLEOTIDE SEQUENCE [LARGE SCALE GENOMIC DNA]</scope>
    <source>
        <strain evidence="9">Bchr_013</strain>
    </source>
</reference>
<dbReference type="Pfam" id="PF07717">
    <property type="entry name" value="OB_NTP_bind"/>
    <property type="match status" value="1"/>
</dbReference>
<dbReference type="GO" id="GO:0004386">
    <property type="term" value="F:helicase activity"/>
    <property type="evidence" value="ECO:0007669"/>
    <property type="project" value="UniProtKB-KW"/>
</dbReference>
<dbReference type="Gene3D" id="3.30.1370.50">
    <property type="entry name" value="R3H-like domain"/>
    <property type="match status" value="1"/>
</dbReference>
<dbReference type="EC" id="3.6.4.13" evidence="1"/>
<dbReference type="Pfam" id="PF12796">
    <property type="entry name" value="Ank_2"/>
    <property type="match status" value="1"/>
</dbReference>
<dbReference type="InterPro" id="IPR036770">
    <property type="entry name" value="Ankyrin_rpt-contain_sf"/>
</dbReference>
<dbReference type="Pfam" id="PF21010">
    <property type="entry name" value="HA2_C"/>
    <property type="match status" value="1"/>
</dbReference>
<dbReference type="PANTHER" id="PTHR18934">
    <property type="entry name" value="ATP-DEPENDENT RNA HELICASE"/>
    <property type="match status" value="1"/>
</dbReference>
<evidence type="ECO:0000256" key="1">
    <source>
        <dbReference type="ARBA" id="ARBA00012552"/>
    </source>
</evidence>
<dbReference type="PROSITE" id="PS50297">
    <property type="entry name" value="ANK_REP_REGION"/>
    <property type="match status" value="1"/>
</dbReference>
<dbReference type="InterPro" id="IPR002110">
    <property type="entry name" value="Ankyrin_rpt"/>
</dbReference>
<dbReference type="PROSITE" id="PS51194">
    <property type="entry name" value="HELICASE_CTER"/>
    <property type="match status" value="1"/>
</dbReference>
<dbReference type="SMART" id="SM00490">
    <property type="entry name" value="HELICc"/>
    <property type="match status" value="1"/>
</dbReference>
<keyword evidence="3 9" id="KW-0067">ATP-binding</keyword>
<protein>
    <recommendedName>
        <fullName evidence="1">RNA helicase</fullName>
        <ecNumber evidence="1">3.6.4.13</ecNumber>
    </recommendedName>
</protein>
<keyword evidence="3 9" id="KW-0347">Helicase</keyword>
<proteinExistence type="predicted"/>
<accession>A0A8X7XF06</accession>
<dbReference type="InterPro" id="IPR027417">
    <property type="entry name" value="P-loop_NTPase"/>
</dbReference>
<evidence type="ECO:0000313" key="10">
    <source>
        <dbReference type="Proteomes" id="UP000886611"/>
    </source>
</evidence>
<dbReference type="FunFam" id="1.20.120.1080:FF:000008">
    <property type="entry name" value="probable ATP-dependent RNA helicase YTHDC2"/>
    <property type="match status" value="1"/>
</dbReference>
<evidence type="ECO:0000256" key="3">
    <source>
        <dbReference type="ARBA" id="ARBA00022806"/>
    </source>
</evidence>
<feature type="compositionally biased region" description="Polar residues" evidence="6">
    <location>
        <begin position="859"/>
        <end position="870"/>
    </location>
</feature>
<gene>
    <name evidence="9" type="primary">Ythdc2</name>
    <name evidence="9" type="ORF">GTO96_0020589</name>
</gene>
<dbReference type="Gene3D" id="3.10.590.10">
    <property type="entry name" value="ph1033 like domains"/>
    <property type="match status" value="1"/>
</dbReference>
<dbReference type="InterPro" id="IPR059023">
    <property type="entry name" value="RNA_hel_CTD"/>
</dbReference>
<organism evidence="9 10">
    <name type="scientific">Polypterus senegalus</name>
    <name type="common">Senegal bichir</name>
    <dbReference type="NCBI Taxonomy" id="55291"/>
    <lineage>
        <taxon>Eukaryota</taxon>
        <taxon>Metazoa</taxon>
        <taxon>Chordata</taxon>
        <taxon>Craniata</taxon>
        <taxon>Vertebrata</taxon>
        <taxon>Euteleostomi</taxon>
        <taxon>Actinopterygii</taxon>
        <taxon>Polypteriformes</taxon>
        <taxon>Polypteridae</taxon>
        <taxon>Polypterus</taxon>
    </lineage>
</organism>
<dbReference type="PROSITE" id="PS50882">
    <property type="entry name" value="YTH"/>
    <property type="match status" value="1"/>
</dbReference>
<feature type="repeat" description="ANK" evidence="5">
    <location>
        <begin position="277"/>
        <end position="309"/>
    </location>
</feature>
<feature type="non-terminal residue" evidence="9">
    <location>
        <position position="1"/>
    </location>
</feature>
<name>A0A8X7XF06_POLSE</name>
<dbReference type="FunFam" id="3.40.50.300:FF:000811">
    <property type="entry name" value="probable ATP-dependent RNA helicase YTHDC2"/>
    <property type="match status" value="1"/>
</dbReference>
<sequence>MSRPSSVSPRPTPAQSGQSTSRAKGLKDIRIDEEVEIALSIALERFRYSDEKEMEFPSSFTSIERAYIHRLAPSLGLISKSKGFHSFSLTIPLRMAFHVEYFALSQEGLLLLLWRKELQLKEEKKLDRLLDIKFGWKAVQGKLYEVKELFLEDILRSTGYANKEMIKYKKDKQKEEKQHASLNEWCKFRDRSPKVEQRKEKVASRPLEEKDFLDDGLDSVFCHLSEKDVNTLEPWLLNEMDACISDIFLNQDAEAFVKLFNLILSENVSVDYRHRETSATPLMVAAGRGFISQVEQLLSMGANVHLKASNGWTALDWARHFNQAEIVDLLESSLSSLEAENLDESILVQSNSGDLNAEDRELLKMYHHSFDDEKVDLDLIMHLLYNICQNSDDGAVLIFLPGYDEIVGLRDRILYDDKRFSDHIHRYQVFTLHSNMQTSDQKRVLRVSPPGIRKIILSTNIAETSITVNDVVFVIDSGKVKEKSFDALNHVTMLKMVWISKASAIQRKGRAGRCRPGICFHLFSRLRFKNMLEFPIPELLRMPLQTIDAMDFWEDLTELGYHLADLPVEPHLGKMVLCAVVLKCLDPILTIACTLAYRDPFVLPVQAAQKRAAMLCRKRFVRARGGGDIRDVNLNSENWAVVKAALVAGIYPNLIHVDKENFKLVGAKEKKVRIHPTSVLSQPNFKKIPPENGQATAIQSLPTDWLIYDEMIRSHRIASIRCCSVVTPFTVAIFGGTAKLPSTALQEPIVQRVDGTNDSSDSEMEERSSSNLATLKIDEWMHFKLEQETANLTFQLRQKWHSLFLRRIRAPSKPWSQVDEATMRALVSALTTEEHVTGLQQPTGIGQRPRPMSSEEPPQLSSWRATNSRKSSVDNEFVDETSNTERSQTMSPSSAFYLPKAYKDRSGVHPKRILDDKSDQSSVKSTDSNSFPSPCASPSPPSSGKGYARMCSEISQERSQEWGSTGLGGVFKVEWIRKESLPFQHTHQLLNPWNDNKKVQISRDGQVSEIHTNYNEK</sequence>
<dbReference type="PANTHER" id="PTHR18934:SF213">
    <property type="entry name" value="3'-5' RNA HELICASE YTHDC2"/>
    <property type="match status" value="1"/>
</dbReference>
<feature type="region of interest" description="Disordered" evidence="6">
    <location>
        <begin position="1"/>
        <end position="25"/>
    </location>
</feature>
<dbReference type="CDD" id="cd21134">
    <property type="entry name" value="YTH"/>
    <property type="match status" value="1"/>
</dbReference>
<dbReference type="EMBL" id="JAATIS010001241">
    <property type="protein sequence ID" value="KAG2466971.1"/>
    <property type="molecule type" value="Genomic_DNA"/>
</dbReference>
<dbReference type="Gene3D" id="1.20.120.1080">
    <property type="match status" value="1"/>
</dbReference>
<keyword evidence="10" id="KW-1185">Reference proteome</keyword>
<dbReference type="SMART" id="SM00248">
    <property type="entry name" value="ANK"/>
    <property type="match status" value="2"/>
</dbReference>
<dbReference type="Gene3D" id="1.25.40.20">
    <property type="entry name" value="Ankyrin repeat-containing domain"/>
    <property type="match status" value="1"/>
</dbReference>
<dbReference type="Gene3D" id="3.40.50.300">
    <property type="entry name" value="P-loop containing nucleotide triphosphate hydrolases"/>
    <property type="match status" value="1"/>
</dbReference>
<dbReference type="Pfam" id="PF00271">
    <property type="entry name" value="Helicase_C"/>
    <property type="match status" value="1"/>
</dbReference>
<dbReference type="InterPro" id="IPR007502">
    <property type="entry name" value="Helicase-assoc_dom"/>
</dbReference>
<evidence type="ECO:0000256" key="6">
    <source>
        <dbReference type="SAM" id="MobiDB-lite"/>
    </source>
</evidence>
<evidence type="ECO:0000256" key="5">
    <source>
        <dbReference type="PROSITE-ProRule" id="PRU00023"/>
    </source>
</evidence>
<comment type="caution">
    <text evidence="9">The sequence shown here is derived from an EMBL/GenBank/DDBJ whole genome shotgun (WGS) entry which is preliminary data.</text>
</comment>
<dbReference type="InterPro" id="IPR007275">
    <property type="entry name" value="YTH_domain"/>
</dbReference>
<evidence type="ECO:0000256" key="2">
    <source>
        <dbReference type="ARBA" id="ARBA00022801"/>
    </source>
</evidence>
<dbReference type="Pfam" id="PF04146">
    <property type="entry name" value="YTH"/>
    <property type="match status" value="1"/>
</dbReference>
<evidence type="ECO:0000256" key="4">
    <source>
        <dbReference type="ARBA" id="ARBA00047984"/>
    </source>
</evidence>
<dbReference type="Proteomes" id="UP000886611">
    <property type="component" value="Unassembled WGS sequence"/>
</dbReference>
<dbReference type="Pfam" id="PF26026">
    <property type="entry name" value="RNA_hel_CTD"/>
    <property type="match status" value="1"/>
</dbReference>
<dbReference type="InterPro" id="IPR001650">
    <property type="entry name" value="Helicase_C-like"/>
</dbReference>
<dbReference type="InterPro" id="IPR011709">
    <property type="entry name" value="DEAD-box_helicase_OB_fold"/>
</dbReference>
<evidence type="ECO:0000259" key="8">
    <source>
        <dbReference type="PROSITE" id="PS51194"/>
    </source>
</evidence>
<dbReference type="SUPFAM" id="SSF52540">
    <property type="entry name" value="P-loop containing nucleoside triphosphate hydrolases"/>
    <property type="match status" value="1"/>
</dbReference>
<feature type="domain" description="YTH" evidence="7">
    <location>
        <begin position="887"/>
        <end position="1017"/>
    </location>
</feature>
<keyword evidence="2" id="KW-0378">Hydrolase</keyword>
<evidence type="ECO:0000313" key="9">
    <source>
        <dbReference type="EMBL" id="KAG2466971.1"/>
    </source>
</evidence>
<dbReference type="InterPro" id="IPR036867">
    <property type="entry name" value="R3H_dom_sf"/>
</dbReference>
<feature type="region of interest" description="Disordered" evidence="6">
    <location>
        <begin position="834"/>
        <end position="896"/>
    </location>
</feature>
<dbReference type="PROSITE" id="PS50088">
    <property type="entry name" value="ANK_REPEAT"/>
    <property type="match status" value="1"/>
</dbReference>
<feature type="compositionally biased region" description="Polar residues" evidence="6">
    <location>
        <begin position="880"/>
        <end position="894"/>
    </location>
</feature>
<evidence type="ECO:0000259" key="7">
    <source>
        <dbReference type="PROSITE" id="PS50882"/>
    </source>
</evidence>
<feature type="non-terminal residue" evidence="9">
    <location>
        <position position="1017"/>
    </location>
</feature>
<feature type="region of interest" description="Disordered" evidence="6">
    <location>
        <begin position="911"/>
        <end position="948"/>
    </location>
</feature>
<keyword evidence="3 9" id="KW-0547">Nucleotide-binding</keyword>